<evidence type="ECO:0000256" key="2">
    <source>
        <dbReference type="ARBA" id="ARBA00023125"/>
    </source>
</evidence>
<keyword evidence="6" id="KW-1185">Reference proteome</keyword>
<dbReference type="InterPro" id="IPR036388">
    <property type="entry name" value="WH-like_DNA-bd_sf"/>
</dbReference>
<dbReference type="Pfam" id="PF00196">
    <property type="entry name" value="GerE"/>
    <property type="match status" value="1"/>
</dbReference>
<dbReference type="InterPro" id="IPR003018">
    <property type="entry name" value="GAF"/>
</dbReference>
<evidence type="ECO:0000256" key="1">
    <source>
        <dbReference type="ARBA" id="ARBA00023015"/>
    </source>
</evidence>
<evidence type="ECO:0000313" key="6">
    <source>
        <dbReference type="Proteomes" id="UP000274843"/>
    </source>
</evidence>
<reference evidence="5 6" key="1">
    <citation type="submission" date="2018-11" db="EMBL/GenBank/DDBJ databases">
        <title>Sequencing the genomes of 1000 actinobacteria strains.</title>
        <authorList>
            <person name="Klenk H.-P."/>
        </authorList>
    </citation>
    <scope>NUCLEOTIDE SEQUENCE [LARGE SCALE GENOMIC DNA]</scope>
    <source>
        <strain evidence="5 6">DSM 44348</strain>
    </source>
</reference>
<sequence>MNSGVPSGPVRAALEPADDVVRRSRDILQVVAAVTGEPVLASARDLPSAETGLRAAEHILLRELAAGGGSESTRLAALLAQVGGTLAAVRDGRLAVRTAAMGDLHQCLARLRGASTLHELAQQVPAELHRLGYRRALFSRLSGPAWSPRSAYTHDDPQLAEDLVRIGTAVPGQLGRELPETEVVRTRTPVLVDDAQHNPRVHHRLINLARTLDYVVAPLVTRGAVVGLVHADQHVEHDHVDEFDLRLLGLFAEGLGCVFERVVFAEQLRLMRERMREVDDLLDGYPVAPQPQRPRPVDPLEKYEGPFAELTRRELDVLRHLVLGESNSQIAAALFVSPGTVKTHVKNVLRKLGVSNRAEATARYHELMQRHR</sequence>
<proteinExistence type="predicted"/>
<dbReference type="InterPro" id="IPR016032">
    <property type="entry name" value="Sig_transdc_resp-reg_C-effctor"/>
</dbReference>
<keyword evidence="1" id="KW-0805">Transcription regulation</keyword>
<dbReference type="AlphaFoldDB" id="A0A3N2G634"/>
<dbReference type="Gene3D" id="1.10.10.10">
    <property type="entry name" value="Winged helix-like DNA-binding domain superfamily/Winged helix DNA-binding domain"/>
    <property type="match status" value="1"/>
</dbReference>
<dbReference type="PRINTS" id="PR00038">
    <property type="entry name" value="HTHLUXR"/>
</dbReference>
<dbReference type="PROSITE" id="PS00622">
    <property type="entry name" value="HTH_LUXR_1"/>
    <property type="match status" value="1"/>
</dbReference>
<dbReference type="PANTHER" id="PTHR44688:SF16">
    <property type="entry name" value="DNA-BINDING TRANSCRIPTIONAL ACTIVATOR DEVR_DOSR"/>
    <property type="match status" value="1"/>
</dbReference>
<dbReference type="GeneID" id="301849067"/>
<keyword evidence="3" id="KW-0804">Transcription</keyword>
<dbReference type="Proteomes" id="UP000274843">
    <property type="component" value="Unassembled WGS sequence"/>
</dbReference>
<comment type="caution">
    <text evidence="5">The sequence shown here is derived from an EMBL/GenBank/DDBJ whole genome shotgun (WGS) entry which is preliminary data.</text>
</comment>
<dbReference type="PROSITE" id="PS50043">
    <property type="entry name" value="HTH_LUXR_2"/>
    <property type="match status" value="1"/>
</dbReference>
<evidence type="ECO:0000259" key="4">
    <source>
        <dbReference type="PROSITE" id="PS50043"/>
    </source>
</evidence>
<dbReference type="InterPro" id="IPR029016">
    <property type="entry name" value="GAF-like_dom_sf"/>
</dbReference>
<dbReference type="PANTHER" id="PTHR44688">
    <property type="entry name" value="DNA-BINDING TRANSCRIPTIONAL ACTIVATOR DEVR_DOSR"/>
    <property type="match status" value="1"/>
</dbReference>
<dbReference type="SUPFAM" id="SSF46894">
    <property type="entry name" value="C-terminal effector domain of the bipartite response regulators"/>
    <property type="match status" value="1"/>
</dbReference>
<gene>
    <name evidence="5" type="ORF">EDD35_7841</name>
</gene>
<organism evidence="5 6">
    <name type="scientific">Amycolatopsis thermoflava</name>
    <dbReference type="NCBI Taxonomy" id="84480"/>
    <lineage>
        <taxon>Bacteria</taxon>
        <taxon>Bacillati</taxon>
        <taxon>Actinomycetota</taxon>
        <taxon>Actinomycetes</taxon>
        <taxon>Pseudonocardiales</taxon>
        <taxon>Pseudonocardiaceae</taxon>
        <taxon>Amycolatopsis</taxon>
        <taxon>Amycolatopsis methanolica group</taxon>
    </lineage>
</organism>
<dbReference type="RefSeq" id="WP_123687479.1">
    <property type="nucleotide sequence ID" value="NZ_RKHY01000002.1"/>
</dbReference>
<dbReference type="GO" id="GO:0006355">
    <property type="term" value="P:regulation of DNA-templated transcription"/>
    <property type="evidence" value="ECO:0007669"/>
    <property type="project" value="InterPro"/>
</dbReference>
<dbReference type="Gene3D" id="3.30.450.40">
    <property type="match status" value="1"/>
</dbReference>
<dbReference type="GO" id="GO:0003677">
    <property type="term" value="F:DNA binding"/>
    <property type="evidence" value="ECO:0007669"/>
    <property type="project" value="UniProtKB-KW"/>
</dbReference>
<dbReference type="EMBL" id="RKHY01000002">
    <property type="protein sequence ID" value="ROS32098.1"/>
    <property type="molecule type" value="Genomic_DNA"/>
</dbReference>
<evidence type="ECO:0000256" key="3">
    <source>
        <dbReference type="ARBA" id="ARBA00023163"/>
    </source>
</evidence>
<protein>
    <submittedName>
        <fullName evidence="5">GAF domain-containing protein</fullName>
    </submittedName>
</protein>
<name>A0A3N2G634_9PSEU</name>
<dbReference type="CDD" id="cd06170">
    <property type="entry name" value="LuxR_C_like"/>
    <property type="match status" value="1"/>
</dbReference>
<dbReference type="Pfam" id="PF13185">
    <property type="entry name" value="GAF_2"/>
    <property type="match status" value="1"/>
</dbReference>
<accession>A0A3N2G634</accession>
<dbReference type="SUPFAM" id="SSF55781">
    <property type="entry name" value="GAF domain-like"/>
    <property type="match status" value="1"/>
</dbReference>
<evidence type="ECO:0000313" key="5">
    <source>
        <dbReference type="EMBL" id="ROS32098.1"/>
    </source>
</evidence>
<dbReference type="InterPro" id="IPR000792">
    <property type="entry name" value="Tscrpt_reg_LuxR_C"/>
</dbReference>
<dbReference type="SMART" id="SM00421">
    <property type="entry name" value="HTH_LUXR"/>
    <property type="match status" value="1"/>
</dbReference>
<keyword evidence="2" id="KW-0238">DNA-binding</keyword>
<feature type="domain" description="HTH luxR-type" evidence="4">
    <location>
        <begin position="303"/>
        <end position="368"/>
    </location>
</feature>